<proteinExistence type="predicted"/>
<evidence type="ECO:0000256" key="3">
    <source>
        <dbReference type="SAM" id="Phobius"/>
    </source>
</evidence>
<dbReference type="EMBL" id="JABANO010010338">
    <property type="protein sequence ID" value="KAF4745331.1"/>
    <property type="molecule type" value="Genomic_DNA"/>
</dbReference>
<dbReference type="GO" id="GO:0003676">
    <property type="term" value="F:nucleic acid binding"/>
    <property type="evidence" value="ECO:0007669"/>
    <property type="project" value="InterPro"/>
</dbReference>
<feature type="domain" description="CCHC-type" evidence="4">
    <location>
        <begin position="230"/>
        <end position="246"/>
    </location>
</feature>
<keyword evidence="1" id="KW-0479">Metal-binding</keyword>
<dbReference type="SUPFAM" id="SSF57756">
    <property type="entry name" value="Retrovirus zinc finger-like domains"/>
    <property type="match status" value="1"/>
</dbReference>
<dbReference type="AlphaFoldDB" id="A0A7J6TKB9"/>
<dbReference type="PROSITE" id="PS50158">
    <property type="entry name" value="ZF_CCHC"/>
    <property type="match status" value="2"/>
</dbReference>
<name>A0A7J6TKB9_PEROL</name>
<dbReference type="PANTHER" id="PTHR46888:SF1">
    <property type="entry name" value="RIBONUCLEASE H"/>
    <property type="match status" value="1"/>
</dbReference>
<keyword evidence="3" id="KW-0472">Membrane</keyword>
<sequence length="647" mass="71819">MPFKLESVLEPYTGGEEDFALWLREFETVAEASKWSVKQKSHYIVLFMKGSAKDIARQALDEVDDGEAAAAYTHVVKALDNAFSLKTRDAWQLLTHREWCKEDTVDGVLAEFRRYLRVLGISTSVAVENILRESLLAALPEEVRKAIRMFDEDGRQLPLADVVVKARAQLKTRKVDKVLAAASVTGGQYCYICKATGHIASECNQRRSTSSPNPKGNERPKGKGKSKGPRCYNCQKYGHIARDCRSKKTGKAGAATEEGFTAAEQPTGGVVLHMGSEYAIGVDTGADYSLISSSFAASLAIPVRSDIPPIRLRLMDAVGVMDTVGQVDLPVTYLAKDGWVDVKHPCYVVDKTIFGPLVLGADFASRYCQGMTWNEDGRIEVPAAAAQKNYDDVQSYSLPDTPGVRVLEYADGSVEIVSSDFILWKHKGDSQFTCRWIWRGGEAPAPFVKANRGDYNPKLTAQEQAHLDDETAKLIGNGWVKRYEGEVKNILPWVLVPQAHKQSTPLRMCSDFRALNRHIVSDPIRDIVNCVDTLHQWRSVRRGYTLDVIKCYYRIRMCESLWPYLCVMIAGEIFAIVVLAFGVAIAPKVATVTIRWLLLKVPYPVSAYLDDVVIEETNEKAIININTAGQVVSDPPCVTAVREALCR</sequence>
<dbReference type="Pfam" id="PF00098">
    <property type="entry name" value="zf-CCHC"/>
    <property type="match status" value="2"/>
</dbReference>
<keyword evidence="1" id="KW-0863">Zinc-finger</keyword>
<reference evidence="5 6" key="1">
    <citation type="submission" date="2020-04" db="EMBL/GenBank/DDBJ databases">
        <title>Perkinsus olseni comparative genomics.</title>
        <authorList>
            <person name="Bogema D.R."/>
        </authorList>
    </citation>
    <scope>NUCLEOTIDE SEQUENCE [LARGE SCALE GENOMIC DNA]</scope>
    <source>
        <strain evidence="5 6">ATCC PRA-207</strain>
    </source>
</reference>
<dbReference type="Gene3D" id="3.10.10.10">
    <property type="entry name" value="HIV Type 1 Reverse Transcriptase, subunit A, domain 1"/>
    <property type="match status" value="1"/>
</dbReference>
<dbReference type="CDD" id="cd00303">
    <property type="entry name" value="retropepsin_like"/>
    <property type="match status" value="1"/>
</dbReference>
<feature type="domain" description="CCHC-type" evidence="4">
    <location>
        <begin position="190"/>
        <end position="205"/>
    </location>
</feature>
<gene>
    <name evidence="5" type="ORF">FOZ63_025528</name>
</gene>
<dbReference type="InterPro" id="IPR036875">
    <property type="entry name" value="Znf_CCHC_sf"/>
</dbReference>
<keyword evidence="3" id="KW-1133">Transmembrane helix</keyword>
<dbReference type="PANTHER" id="PTHR46888">
    <property type="entry name" value="ZINC KNUCKLE DOMAINCONTAINING PROTEIN-RELATED"/>
    <property type="match status" value="1"/>
</dbReference>
<comment type="caution">
    <text evidence="5">The sequence shown here is derived from an EMBL/GenBank/DDBJ whole genome shotgun (WGS) entry which is preliminary data.</text>
</comment>
<feature type="compositionally biased region" description="Polar residues" evidence="2">
    <location>
        <begin position="203"/>
        <end position="214"/>
    </location>
</feature>
<evidence type="ECO:0000313" key="6">
    <source>
        <dbReference type="Proteomes" id="UP000553632"/>
    </source>
</evidence>
<feature type="transmembrane region" description="Helical" evidence="3">
    <location>
        <begin position="561"/>
        <end position="586"/>
    </location>
</feature>
<dbReference type="Proteomes" id="UP000553632">
    <property type="component" value="Unassembled WGS sequence"/>
</dbReference>
<accession>A0A7J6TKB9</accession>
<dbReference type="InterPro" id="IPR043502">
    <property type="entry name" value="DNA/RNA_pol_sf"/>
</dbReference>
<evidence type="ECO:0000259" key="4">
    <source>
        <dbReference type="PROSITE" id="PS50158"/>
    </source>
</evidence>
<dbReference type="GO" id="GO:0008270">
    <property type="term" value="F:zinc ion binding"/>
    <property type="evidence" value="ECO:0007669"/>
    <property type="project" value="UniProtKB-KW"/>
</dbReference>
<keyword evidence="6" id="KW-1185">Reference proteome</keyword>
<dbReference type="Gene3D" id="4.10.60.10">
    <property type="entry name" value="Zinc finger, CCHC-type"/>
    <property type="match status" value="2"/>
</dbReference>
<feature type="non-terminal residue" evidence="5">
    <location>
        <position position="1"/>
    </location>
</feature>
<dbReference type="SUPFAM" id="SSF56672">
    <property type="entry name" value="DNA/RNA polymerases"/>
    <property type="match status" value="1"/>
</dbReference>
<evidence type="ECO:0000256" key="1">
    <source>
        <dbReference type="PROSITE-ProRule" id="PRU00047"/>
    </source>
</evidence>
<keyword evidence="3" id="KW-0812">Transmembrane</keyword>
<protein>
    <recommendedName>
        <fullName evidence="4">CCHC-type domain-containing protein</fullName>
    </recommendedName>
</protein>
<evidence type="ECO:0000256" key="2">
    <source>
        <dbReference type="SAM" id="MobiDB-lite"/>
    </source>
</evidence>
<dbReference type="Gene3D" id="3.30.70.270">
    <property type="match status" value="1"/>
</dbReference>
<feature type="region of interest" description="Disordered" evidence="2">
    <location>
        <begin position="203"/>
        <end position="230"/>
    </location>
</feature>
<dbReference type="Gene3D" id="2.40.70.10">
    <property type="entry name" value="Acid Proteases"/>
    <property type="match status" value="1"/>
</dbReference>
<dbReference type="InterPro" id="IPR021109">
    <property type="entry name" value="Peptidase_aspartic_dom_sf"/>
</dbReference>
<dbReference type="InterPro" id="IPR043128">
    <property type="entry name" value="Rev_trsase/Diguanyl_cyclase"/>
</dbReference>
<organism evidence="5 6">
    <name type="scientific">Perkinsus olseni</name>
    <name type="common">Perkinsus atlanticus</name>
    <dbReference type="NCBI Taxonomy" id="32597"/>
    <lineage>
        <taxon>Eukaryota</taxon>
        <taxon>Sar</taxon>
        <taxon>Alveolata</taxon>
        <taxon>Perkinsozoa</taxon>
        <taxon>Perkinsea</taxon>
        <taxon>Perkinsida</taxon>
        <taxon>Perkinsidae</taxon>
        <taxon>Perkinsus</taxon>
    </lineage>
</organism>
<dbReference type="InterPro" id="IPR001878">
    <property type="entry name" value="Znf_CCHC"/>
</dbReference>
<evidence type="ECO:0000313" key="5">
    <source>
        <dbReference type="EMBL" id="KAF4745331.1"/>
    </source>
</evidence>
<keyword evidence="1" id="KW-0862">Zinc</keyword>
<dbReference type="SMART" id="SM00343">
    <property type="entry name" value="ZnF_C2HC"/>
    <property type="match status" value="2"/>
</dbReference>